<reference evidence="1" key="1">
    <citation type="submission" date="2021-05" db="EMBL/GenBank/DDBJ databases">
        <title>Complete genome sequence of the cellulolytic planctomycete Telmatocola sphagniphila SP2T and characterization of the first cellulase from planctomycetes.</title>
        <authorList>
            <person name="Rakitin A.L."/>
            <person name="Beletsky A.V."/>
            <person name="Naumoff D.G."/>
            <person name="Kulichevskaya I.S."/>
            <person name="Mardanov A.V."/>
            <person name="Ravin N.V."/>
            <person name="Dedysh S.N."/>
        </authorList>
    </citation>
    <scope>NUCLEOTIDE SEQUENCE</scope>
    <source>
        <strain evidence="1">SP2T</strain>
    </source>
</reference>
<gene>
    <name evidence="1" type="ORF">KIH39_21905</name>
</gene>
<dbReference type="EMBL" id="CP074694">
    <property type="protein sequence ID" value="QVL31475.1"/>
    <property type="molecule type" value="Genomic_DNA"/>
</dbReference>
<dbReference type="AlphaFoldDB" id="A0A8E6B6U3"/>
<protein>
    <submittedName>
        <fullName evidence="1">DUF503 domain-containing protein</fullName>
    </submittedName>
</protein>
<name>A0A8E6B6U3_9BACT</name>
<sequence length="92" mass="10239">MHTGSIRIRLRVRGARTLKDKRQVVRSIIDRMKNGFNVAIAEVGSRDNHQLITLGISTVAEEAEDVASCLEHIKAALRGHPVAEYIDCEPFS</sequence>
<evidence type="ECO:0000313" key="1">
    <source>
        <dbReference type="EMBL" id="QVL31475.1"/>
    </source>
</evidence>
<dbReference type="Proteomes" id="UP000676194">
    <property type="component" value="Chromosome"/>
</dbReference>
<dbReference type="InterPro" id="IPR007546">
    <property type="entry name" value="DUF503"/>
</dbReference>
<dbReference type="KEGG" id="tsph:KIH39_21905"/>
<accession>A0A8E6B6U3</accession>
<organism evidence="1 2">
    <name type="scientific">Telmatocola sphagniphila</name>
    <dbReference type="NCBI Taxonomy" id="1123043"/>
    <lineage>
        <taxon>Bacteria</taxon>
        <taxon>Pseudomonadati</taxon>
        <taxon>Planctomycetota</taxon>
        <taxon>Planctomycetia</taxon>
        <taxon>Gemmatales</taxon>
        <taxon>Gemmataceae</taxon>
    </lineage>
</organism>
<keyword evidence="2" id="KW-1185">Reference proteome</keyword>
<dbReference type="Pfam" id="PF04456">
    <property type="entry name" value="DUF503"/>
    <property type="match status" value="1"/>
</dbReference>
<dbReference type="SUPFAM" id="SSF103007">
    <property type="entry name" value="Hypothetical protein TT1725"/>
    <property type="match status" value="1"/>
</dbReference>
<dbReference type="PANTHER" id="PTHR36441:SF1">
    <property type="entry name" value="DUF503 DOMAIN-CONTAINING PROTEIN"/>
    <property type="match status" value="1"/>
</dbReference>
<dbReference type="RefSeq" id="WP_213495375.1">
    <property type="nucleotide sequence ID" value="NZ_CP074694.1"/>
</dbReference>
<dbReference type="Gene3D" id="3.30.70.1120">
    <property type="entry name" value="TT1725-like"/>
    <property type="match status" value="1"/>
</dbReference>
<proteinExistence type="predicted"/>
<evidence type="ECO:0000313" key="2">
    <source>
        <dbReference type="Proteomes" id="UP000676194"/>
    </source>
</evidence>
<dbReference type="InterPro" id="IPR036746">
    <property type="entry name" value="TT1725-like_sf"/>
</dbReference>
<dbReference type="PANTHER" id="PTHR36441">
    <property type="entry name" value="HYPOTHETICAL CYTOSOLIC PROTEIN"/>
    <property type="match status" value="1"/>
</dbReference>